<keyword evidence="5 9" id="KW-0479">Metal-binding</keyword>
<dbReference type="Gene3D" id="1.20.1050.40">
    <property type="entry name" value="Endopeptidase. Chain P, domain 1"/>
    <property type="match status" value="1"/>
</dbReference>
<name>A0A9W9I158_9EURO</name>
<evidence type="ECO:0000256" key="9">
    <source>
        <dbReference type="RuleBase" id="RU003435"/>
    </source>
</evidence>
<dbReference type="FunFam" id="1.20.1050.40:FF:000001">
    <property type="entry name" value="Thimet oligopeptidase 1"/>
    <property type="match status" value="1"/>
</dbReference>
<dbReference type="InterPro" id="IPR024080">
    <property type="entry name" value="Neurolysin/TOP_N"/>
</dbReference>
<dbReference type="InterPro" id="IPR045090">
    <property type="entry name" value="Pept_M3A_M3B"/>
</dbReference>
<comment type="cofactor">
    <cofactor evidence="9">
        <name>Zn(2+)</name>
        <dbReference type="ChEBI" id="CHEBI:29105"/>
    </cofactor>
    <text evidence="9">Binds 1 zinc ion.</text>
</comment>
<evidence type="ECO:0000256" key="1">
    <source>
        <dbReference type="ARBA" id="ARBA00004496"/>
    </source>
</evidence>
<organism evidence="13 14">
    <name type="scientific">Penicillium canariense</name>
    <dbReference type="NCBI Taxonomy" id="189055"/>
    <lineage>
        <taxon>Eukaryota</taxon>
        <taxon>Fungi</taxon>
        <taxon>Dikarya</taxon>
        <taxon>Ascomycota</taxon>
        <taxon>Pezizomycotina</taxon>
        <taxon>Eurotiomycetes</taxon>
        <taxon>Eurotiomycetidae</taxon>
        <taxon>Eurotiales</taxon>
        <taxon>Aspergillaceae</taxon>
        <taxon>Penicillium</taxon>
    </lineage>
</organism>
<dbReference type="AlphaFoldDB" id="A0A9W9I158"/>
<comment type="caution">
    <text evidence="13">The sequence shown here is derived from an EMBL/GenBank/DDBJ whole genome shotgun (WGS) entry which is preliminary data.</text>
</comment>
<keyword evidence="14" id="KW-1185">Reference proteome</keyword>
<dbReference type="Pfam" id="PF19310">
    <property type="entry name" value="TOP_N"/>
    <property type="match status" value="1"/>
</dbReference>
<proteinExistence type="inferred from homology"/>
<evidence type="ECO:0000313" key="13">
    <source>
        <dbReference type="EMBL" id="KAJ5160120.1"/>
    </source>
</evidence>
<dbReference type="InterPro" id="IPR024079">
    <property type="entry name" value="MetalloPept_cat_dom_sf"/>
</dbReference>
<dbReference type="EMBL" id="JAPQKN010000004">
    <property type="protein sequence ID" value="KAJ5160120.1"/>
    <property type="molecule type" value="Genomic_DNA"/>
</dbReference>
<keyword evidence="8 9" id="KW-0482">Metalloprotease</keyword>
<keyword evidence="7 9" id="KW-0862">Zinc</keyword>
<dbReference type="Proteomes" id="UP001149163">
    <property type="component" value="Unassembled WGS sequence"/>
</dbReference>
<evidence type="ECO:0000256" key="6">
    <source>
        <dbReference type="ARBA" id="ARBA00022801"/>
    </source>
</evidence>
<reference evidence="13" key="1">
    <citation type="submission" date="2022-11" db="EMBL/GenBank/DDBJ databases">
        <authorList>
            <person name="Petersen C."/>
        </authorList>
    </citation>
    <scope>NUCLEOTIDE SEQUENCE</scope>
    <source>
        <strain evidence="13">IBT 26290</strain>
    </source>
</reference>
<evidence type="ECO:0000256" key="8">
    <source>
        <dbReference type="ARBA" id="ARBA00023049"/>
    </source>
</evidence>
<keyword evidence="3" id="KW-0963">Cytoplasm</keyword>
<dbReference type="FunFam" id="3.40.390.10:FF:000006">
    <property type="entry name" value="Thimet oligopeptidase 1"/>
    <property type="match status" value="1"/>
</dbReference>
<dbReference type="SUPFAM" id="SSF55486">
    <property type="entry name" value="Metalloproteases ('zincins'), catalytic domain"/>
    <property type="match status" value="1"/>
</dbReference>
<accession>A0A9W9I158</accession>
<dbReference type="GO" id="GO:0046872">
    <property type="term" value="F:metal ion binding"/>
    <property type="evidence" value="ECO:0007669"/>
    <property type="project" value="UniProtKB-UniRule"/>
</dbReference>
<comment type="subcellular location">
    <subcellularLocation>
        <location evidence="1">Cytoplasm</location>
    </subcellularLocation>
</comment>
<evidence type="ECO:0000256" key="2">
    <source>
        <dbReference type="ARBA" id="ARBA00006040"/>
    </source>
</evidence>
<evidence type="ECO:0000259" key="12">
    <source>
        <dbReference type="Pfam" id="PF19310"/>
    </source>
</evidence>
<evidence type="ECO:0000256" key="4">
    <source>
        <dbReference type="ARBA" id="ARBA00022670"/>
    </source>
</evidence>
<evidence type="ECO:0000256" key="3">
    <source>
        <dbReference type="ARBA" id="ARBA00022490"/>
    </source>
</evidence>
<dbReference type="PANTHER" id="PTHR11804:SF84">
    <property type="entry name" value="SACCHAROLYSIN"/>
    <property type="match status" value="1"/>
</dbReference>
<dbReference type="RefSeq" id="XP_056541678.1">
    <property type="nucleotide sequence ID" value="XM_056689249.1"/>
</dbReference>
<dbReference type="Gene3D" id="1.10.1370.10">
    <property type="entry name" value="Neurolysin, domain 3"/>
    <property type="match status" value="1"/>
</dbReference>
<dbReference type="InterPro" id="IPR024077">
    <property type="entry name" value="Neurolysin/TOP_dom2"/>
</dbReference>
<sequence>SSPSILQLRYLKASPDTKMSSNKIQEPPQAPPRFSDTPSTVLSKAKDLIERSRKAKDELVAHVPLEGATFANVLVPLANDENLLAFEFEILKFYQSVSTDPELRDASGEAEKLFNEFVFETETREDLYNLVKSVFHKSNTDELDPESRRLLEKKYKDYYRKGLGLPESQRGRFKEIQKHLSQLRIDYKKILNSENGGIWLTLQELNGVPAEFISSLQNRKTDENHSGKVWLGFKGSDISIALKSAKNEETRKKIFIANENKCSQNASILKEAVVLRDEAARLLGYSNHASFRIEEKMAKDSETVEIFLDDLWSKLTSSGQKELAQQTQLKKADLESHGEPFNGFYLWDHSFYSRLMNQKELSIDQEKIAEYFPLQTTVQGMLGIFERLFGLVFKEMVVDKGSDIVWHEDVLVFNVWDDKDLGSGFVGYLYMDLFSRDGKYPNPSDWNLQPGFIRQDKTRSYPSTALLCQFPKPSPDKPSLLRHDDVVTIFHELGHAIHDLVAKTTYSTFHGTKSTEDFAEAPSQMLENWCWVPSQLKSLSRHYSTLSAESCSLGKGERQPESMPSEQIPDEMITGLIQSRNWKTGLYNLFRVFLSVFDLKVHTPRTHQEIIDLDISSKFNSLRKAIRLTDGPETLGQGYAWGHGEGNIPHWMGTYDAGFYSYLWSEVYALDMFDSVFRSDPLNAKEGRRYRHLVLEKGDSQDGMKTLTEFLGREPSREAFFKELGLA</sequence>
<dbReference type="GO" id="GO:0006518">
    <property type="term" value="P:peptide metabolic process"/>
    <property type="evidence" value="ECO:0007669"/>
    <property type="project" value="TreeGrafter"/>
</dbReference>
<feature type="region of interest" description="Disordered" evidence="10">
    <location>
        <begin position="14"/>
        <end position="39"/>
    </location>
</feature>
<feature type="domain" description="Oligopeptidase A N-terminal" evidence="12">
    <location>
        <begin position="67"/>
        <end position="170"/>
    </location>
</feature>
<feature type="domain" description="Peptidase M3A/M3B catalytic" evidence="11">
    <location>
        <begin position="242"/>
        <end position="725"/>
    </location>
</feature>
<evidence type="ECO:0000256" key="5">
    <source>
        <dbReference type="ARBA" id="ARBA00022723"/>
    </source>
</evidence>
<feature type="non-terminal residue" evidence="13">
    <location>
        <position position="1"/>
    </location>
</feature>
<evidence type="ECO:0000256" key="10">
    <source>
        <dbReference type="SAM" id="MobiDB-lite"/>
    </source>
</evidence>
<evidence type="ECO:0000256" key="7">
    <source>
        <dbReference type="ARBA" id="ARBA00022833"/>
    </source>
</evidence>
<dbReference type="InterPro" id="IPR045666">
    <property type="entry name" value="OpdA_N"/>
</dbReference>
<evidence type="ECO:0000259" key="11">
    <source>
        <dbReference type="Pfam" id="PF01432"/>
    </source>
</evidence>
<dbReference type="GeneID" id="81428425"/>
<dbReference type="GO" id="GO:0005758">
    <property type="term" value="C:mitochondrial intermembrane space"/>
    <property type="evidence" value="ECO:0007669"/>
    <property type="project" value="TreeGrafter"/>
</dbReference>
<reference evidence="13" key="2">
    <citation type="journal article" date="2023" name="IMA Fungus">
        <title>Comparative genomic study of the Penicillium genus elucidates a diverse pangenome and 15 lateral gene transfer events.</title>
        <authorList>
            <person name="Petersen C."/>
            <person name="Sorensen T."/>
            <person name="Nielsen M.R."/>
            <person name="Sondergaard T.E."/>
            <person name="Sorensen J.L."/>
            <person name="Fitzpatrick D.A."/>
            <person name="Frisvad J.C."/>
            <person name="Nielsen K.L."/>
        </authorList>
    </citation>
    <scope>NUCLEOTIDE SEQUENCE</scope>
    <source>
        <strain evidence="13">IBT 26290</strain>
    </source>
</reference>
<dbReference type="PANTHER" id="PTHR11804">
    <property type="entry name" value="PROTEASE M3 THIMET OLIGOPEPTIDASE-RELATED"/>
    <property type="match status" value="1"/>
</dbReference>
<dbReference type="Pfam" id="PF01432">
    <property type="entry name" value="Peptidase_M3"/>
    <property type="match status" value="1"/>
</dbReference>
<dbReference type="OrthoDB" id="534666at2759"/>
<dbReference type="InterPro" id="IPR001567">
    <property type="entry name" value="Pept_M3A_M3B_dom"/>
</dbReference>
<dbReference type="GO" id="GO:0006508">
    <property type="term" value="P:proteolysis"/>
    <property type="evidence" value="ECO:0007669"/>
    <property type="project" value="UniProtKB-KW"/>
</dbReference>
<keyword evidence="6 9" id="KW-0378">Hydrolase</keyword>
<comment type="similarity">
    <text evidence="2 9">Belongs to the peptidase M3 family.</text>
</comment>
<keyword evidence="4 9" id="KW-0645">Protease</keyword>
<dbReference type="Gene3D" id="3.40.390.10">
    <property type="entry name" value="Collagenase (Catalytic Domain)"/>
    <property type="match status" value="1"/>
</dbReference>
<protein>
    <submittedName>
        <fullName evidence="13">Metallopeptidase MepB</fullName>
    </submittedName>
</protein>
<evidence type="ECO:0000313" key="14">
    <source>
        <dbReference type="Proteomes" id="UP001149163"/>
    </source>
</evidence>
<dbReference type="CDD" id="cd06455">
    <property type="entry name" value="M3A_TOP"/>
    <property type="match status" value="1"/>
</dbReference>
<gene>
    <name evidence="13" type="ORF">N7482_007124</name>
</gene>
<dbReference type="GO" id="GO:0004222">
    <property type="term" value="F:metalloendopeptidase activity"/>
    <property type="evidence" value="ECO:0007669"/>
    <property type="project" value="InterPro"/>
</dbReference>